<dbReference type="PANTHER" id="PTHR47691">
    <property type="entry name" value="REGULATOR-RELATED"/>
    <property type="match status" value="1"/>
</dbReference>
<keyword evidence="1" id="KW-0812">Transmembrane</keyword>
<accession>A0A2T0RKB2</accession>
<dbReference type="Pfam" id="PF13424">
    <property type="entry name" value="TPR_12"/>
    <property type="match status" value="2"/>
</dbReference>
<dbReference type="EMBL" id="PVZG01000019">
    <property type="protein sequence ID" value="PRY21635.1"/>
    <property type="molecule type" value="Genomic_DNA"/>
</dbReference>
<feature type="domain" description="Orc1-like AAA ATPase" evidence="2">
    <location>
        <begin position="60"/>
        <end position="129"/>
    </location>
</feature>
<evidence type="ECO:0000256" key="1">
    <source>
        <dbReference type="SAM" id="Phobius"/>
    </source>
</evidence>
<dbReference type="SUPFAM" id="SSF52540">
    <property type="entry name" value="P-loop containing nucleoside triphosphate hydrolases"/>
    <property type="match status" value="1"/>
</dbReference>
<dbReference type="Pfam" id="PF13374">
    <property type="entry name" value="TPR_10"/>
    <property type="match status" value="1"/>
</dbReference>
<dbReference type="InterPro" id="IPR011990">
    <property type="entry name" value="TPR-like_helical_dom_sf"/>
</dbReference>
<evidence type="ECO:0000313" key="3">
    <source>
        <dbReference type="EMBL" id="PRY21635.1"/>
    </source>
</evidence>
<name>A0A2T0RKB2_9ACTN</name>
<protein>
    <submittedName>
        <fullName evidence="3">Tetratricopeptide repeat protein</fullName>
    </submittedName>
</protein>
<comment type="caution">
    <text evidence="3">The sequence shown here is derived from an EMBL/GenBank/DDBJ whole genome shotgun (WGS) entry which is preliminary data.</text>
</comment>
<keyword evidence="4" id="KW-1185">Reference proteome</keyword>
<dbReference type="Proteomes" id="UP000239209">
    <property type="component" value="Unassembled WGS sequence"/>
</dbReference>
<proteinExistence type="predicted"/>
<dbReference type="InterPro" id="IPR027417">
    <property type="entry name" value="P-loop_NTPase"/>
</dbReference>
<keyword evidence="1" id="KW-1133">Transmembrane helix</keyword>
<dbReference type="AlphaFoldDB" id="A0A2T0RKB2"/>
<organism evidence="3 4">
    <name type="scientific">Pseudosporangium ferrugineum</name>
    <dbReference type="NCBI Taxonomy" id="439699"/>
    <lineage>
        <taxon>Bacteria</taxon>
        <taxon>Bacillati</taxon>
        <taxon>Actinomycetota</taxon>
        <taxon>Actinomycetes</taxon>
        <taxon>Micromonosporales</taxon>
        <taxon>Micromonosporaceae</taxon>
        <taxon>Pseudosporangium</taxon>
    </lineage>
</organism>
<dbReference type="OrthoDB" id="7628974at2"/>
<evidence type="ECO:0000259" key="2">
    <source>
        <dbReference type="Pfam" id="PF13191"/>
    </source>
</evidence>
<dbReference type="Gene3D" id="1.25.40.10">
    <property type="entry name" value="Tetratricopeptide repeat domain"/>
    <property type="match status" value="1"/>
</dbReference>
<dbReference type="Gene3D" id="3.40.50.300">
    <property type="entry name" value="P-loop containing nucleotide triphosphate hydrolases"/>
    <property type="match status" value="1"/>
</dbReference>
<gene>
    <name evidence="3" type="ORF">CLV70_11956</name>
</gene>
<dbReference type="SMART" id="SM00028">
    <property type="entry name" value="TPR"/>
    <property type="match status" value="4"/>
</dbReference>
<keyword evidence="1" id="KW-0472">Membrane</keyword>
<dbReference type="Pfam" id="PF13191">
    <property type="entry name" value="AAA_16"/>
    <property type="match status" value="1"/>
</dbReference>
<evidence type="ECO:0000313" key="4">
    <source>
        <dbReference type="Proteomes" id="UP000239209"/>
    </source>
</evidence>
<dbReference type="PRINTS" id="PR00364">
    <property type="entry name" value="DISEASERSIST"/>
</dbReference>
<sequence length="716" mass="78110">MDPSLLWTIVGSVAGVASAVVTVFLWAVDRRSRRPRIGHRPPPVPELGGVPPRLPESVPPLVGRDDELADLDRLLSPDRSPGAVAIISGAAGVGKTALARHWVRANAGRFPDGLIHVDLKGFGQDVAPLDPSAVLVHQLRTLGVPAERIPARLAARSLLFQELLSRRRVLVLLDNARDDDQVRPLLPRSLTSVTIITSRRSLDGLAVHDGAQQVTLDVLGAADARTLLLGRIGRADLAIEAGHIDRLLGQCGGLPIALAIVAARVRRHRGASAELVDEIEHERLNVLHLSEPEASFRAAMSPSYRALSAPAARLFRLFGAASCFDLDWRGAATLLGTAKAGAQAALSELASLSLLPERTPGRFSAHDLVRDYAAEIAGTSATATVRPAVRRLADHYLRSGLAADRVLNPPRRPISPAVPSTARWAVVPAETDHEAARRWFDAEHENIVAMIGRCAAGGVHDMVWQLAWTLMTYYDRQGRWHEQVSTQWLALRAARATGDREAVACVHRLLGQGYGWLGRHAEAVEHCTKALVLYESLDDSPGRARTHYTLGWEFGERHHEYAAGLDHATRALALYVELGDAAWEARTLNSVGWYQAHLQMYDEALATCDKAIRVFRTLARPDRHGEADTLDGLGYIHHRLGNHASARQFYEEALALWRYQRNTFYEADTLLHLGDVLLADGDPPGAAELWRQALAILERIGHGEAAAVKRKLAALG</sequence>
<dbReference type="RefSeq" id="WP_106130173.1">
    <property type="nucleotide sequence ID" value="NZ_PVZG01000019.1"/>
</dbReference>
<dbReference type="SUPFAM" id="SSF48452">
    <property type="entry name" value="TPR-like"/>
    <property type="match status" value="1"/>
</dbReference>
<feature type="transmembrane region" description="Helical" evidence="1">
    <location>
        <begin position="6"/>
        <end position="28"/>
    </location>
</feature>
<dbReference type="InterPro" id="IPR041664">
    <property type="entry name" value="AAA_16"/>
</dbReference>
<reference evidence="3 4" key="1">
    <citation type="submission" date="2018-03" db="EMBL/GenBank/DDBJ databases">
        <title>Genomic Encyclopedia of Archaeal and Bacterial Type Strains, Phase II (KMG-II): from individual species to whole genera.</title>
        <authorList>
            <person name="Goeker M."/>
        </authorList>
    </citation>
    <scope>NUCLEOTIDE SEQUENCE [LARGE SCALE GENOMIC DNA]</scope>
    <source>
        <strain evidence="3 4">DSM 45348</strain>
    </source>
</reference>
<dbReference type="InterPro" id="IPR019734">
    <property type="entry name" value="TPR_rpt"/>
</dbReference>
<dbReference type="PANTHER" id="PTHR47691:SF3">
    <property type="entry name" value="HTH-TYPE TRANSCRIPTIONAL REGULATOR RV0890C-RELATED"/>
    <property type="match status" value="1"/>
</dbReference>